<evidence type="ECO:0000313" key="1">
    <source>
        <dbReference type="EMBL" id="MCM2563156.1"/>
    </source>
</evidence>
<protein>
    <submittedName>
        <fullName evidence="1">Xanthine dehydrogenase family protein molybdopterin-binding subunit</fullName>
    </submittedName>
</protein>
<dbReference type="Proteomes" id="UP001203036">
    <property type="component" value="Unassembled WGS sequence"/>
</dbReference>
<sequence>MDSGDTTTKTVAWTGQAMPRREDPALLRGQGRFVGDLLPEGCLHLAFLRSPVAGGRIAELDLEDARAMPGVRAVYGHDDLTLHGAQAVNMLIVDAFARPFDVLAAGKVRAVGQPVAAVVAQTPDAALDAIEAIMLEIEDSPETAKPIPTASWQGGRERTAALTVEARHDHALVAPMALEPRACLAEPSGDGLRIWMSTQTPFRGRDDIARILGMATEKVQVIAPDVGGAFGGKASVYPEDVMVALAANDLGQPVKWVAARSDDFMAATQGRGARLDGALSVDAQGRLAGLAAHLDWRLGHWTPYSAYAPPRNAGRILPGPYDVGAVQADLSVRPTAGAAVNIYRGAGRPEAAMLMERLMDKAADALGLDPLEMRRRNVVQPGNLAARGVTGEWRDAGDYPALLAQLEQAAGYADLRTQQARRRAAGEIVGLGLALYIEPCGQGWETARISLSPQGHFVAHTGSSAQGQGRQTAWAQIVADSIGVPPDLVEVAEGDTADLPNGIGALASRSTAIGGSAMRLAAEKLRTQIAEALGVNDLATVPCGASANGAVCDWAAIAARLPEGARTASETFTAPHEAWASGAAFAQVAIDSDTGQPEIERIVWVDDAGRVINPLLVEGQLWGGLAQGLGCVLSERMVYDEDGQLLTGSLMDYAVPRATDMPATVQLEKCPTPSAANPLGVKGVGEAGCIAIPPAVLNALQDAVRPFTSRDLPIPATSEMLWRAIHCPEELP</sequence>
<keyword evidence="2" id="KW-1185">Reference proteome</keyword>
<gene>
    <name evidence="1" type="ORF">M8744_13450</name>
</gene>
<reference evidence="1" key="1">
    <citation type="submission" date="2022-06" db="EMBL/GenBank/DDBJ databases">
        <title>Lutimaribacter sp. EGI FJ00013, a novel bacterium isolated from a salt lake sediment enrichment.</title>
        <authorList>
            <person name="Gao L."/>
            <person name="Fang B.-Z."/>
            <person name="Li W.-J."/>
        </authorList>
    </citation>
    <scope>NUCLEOTIDE SEQUENCE</scope>
    <source>
        <strain evidence="1">EGI FJ00013</strain>
    </source>
</reference>
<organism evidence="1 2">
    <name type="scientific">Lutimaribacter degradans</name>
    <dbReference type="NCBI Taxonomy" id="2945989"/>
    <lineage>
        <taxon>Bacteria</taxon>
        <taxon>Pseudomonadati</taxon>
        <taxon>Pseudomonadota</taxon>
        <taxon>Alphaproteobacteria</taxon>
        <taxon>Rhodobacterales</taxon>
        <taxon>Roseobacteraceae</taxon>
        <taxon>Lutimaribacter</taxon>
    </lineage>
</organism>
<dbReference type="EMBL" id="JAMQGO010000009">
    <property type="protein sequence ID" value="MCM2563156.1"/>
    <property type="molecule type" value="Genomic_DNA"/>
</dbReference>
<evidence type="ECO:0000313" key="2">
    <source>
        <dbReference type="Proteomes" id="UP001203036"/>
    </source>
</evidence>
<accession>A0ACC5ZXU8</accession>
<proteinExistence type="predicted"/>
<name>A0ACC5ZXU8_9RHOB</name>
<comment type="caution">
    <text evidence="1">The sequence shown here is derived from an EMBL/GenBank/DDBJ whole genome shotgun (WGS) entry which is preliminary data.</text>
</comment>